<organism evidence="3 4">
    <name type="scientific">Chlamydomonas schloesseri</name>
    <dbReference type="NCBI Taxonomy" id="2026947"/>
    <lineage>
        <taxon>Eukaryota</taxon>
        <taxon>Viridiplantae</taxon>
        <taxon>Chlorophyta</taxon>
        <taxon>core chlorophytes</taxon>
        <taxon>Chlorophyceae</taxon>
        <taxon>CS clade</taxon>
        <taxon>Chlamydomonadales</taxon>
        <taxon>Chlamydomonadaceae</taxon>
        <taxon>Chlamydomonas</taxon>
    </lineage>
</organism>
<feature type="compositionally biased region" description="Low complexity" evidence="1">
    <location>
        <begin position="47"/>
        <end position="62"/>
    </location>
</feature>
<keyword evidence="2" id="KW-0732">Signal</keyword>
<evidence type="ECO:0000313" key="3">
    <source>
        <dbReference type="EMBL" id="KAG2448236.1"/>
    </source>
</evidence>
<feature type="region of interest" description="Disordered" evidence="1">
    <location>
        <begin position="24"/>
        <end position="62"/>
    </location>
</feature>
<evidence type="ECO:0000313" key="4">
    <source>
        <dbReference type="Proteomes" id="UP000613740"/>
    </source>
</evidence>
<evidence type="ECO:0000256" key="2">
    <source>
        <dbReference type="SAM" id="SignalP"/>
    </source>
</evidence>
<dbReference type="Proteomes" id="UP000613740">
    <property type="component" value="Unassembled WGS sequence"/>
</dbReference>
<dbReference type="AlphaFoldDB" id="A0A836B5G8"/>
<comment type="caution">
    <text evidence="3">The sequence shown here is derived from an EMBL/GenBank/DDBJ whole genome shotgun (WGS) entry which is preliminary data.</text>
</comment>
<evidence type="ECO:0000256" key="1">
    <source>
        <dbReference type="SAM" id="MobiDB-lite"/>
    </source>
</evidence>
<feature type="signal peptide" evidence="2">
    <location>
        <begin position="1"/>
        <end position="22"/>
    </location>
</feature>
<gene>
    <name evidence="3" type="ORF">HYH02_006821</name>
</gene>
<keyword evidence="4" id="KW-1185">Reference proteome</keyword>
<feature type="chain" id="PRO_5032846414" evidence="2">
    <location>
        <begin position="23"/>
        <end position="268"/>
    </location>
</feature>
<sequence>MHSAPSAVLSLVVRACAAAASASDAGAGAAAPEPPQGDRKTASEVSAAVAPPAAAAAAPRRDVSTTTTSAAAATATAATASLALKAEQLVASARGAEAALQALAASGEECSGALQDLRVGQAAAHADIAGLQEQLGAVQQELGGVRTELGGVREELGGVREELGGVREELAAARKAAAEEARSSRLQRARLALMQEPLWGSAKDKWWCFEMGRVLGRAMRGDTKFLVDVRRSSPNGWAAQLMSMTGLEFCVEGRGEGDCCYWMVLVAE</sequence>
<protein>
    <submittedName>
        <fullName evidence="3">Uncharacterized protein</fullName>
    </submittedName>
</protein>
<dbReference type="Gene3D" id="1.20.58.130">
    <property type="match status" value="1"/>
</dbReference>
<reference evidence="3" key="1">
    <citation type="journal article" date="2020" name="bioRxiv">
        <title>Comparative genomics of Chlamydomonas.</title>
        <authorList>
            <person name="Craig R.J."/>
            <person name="Hasan A.R."/>
            <person name="Ness R.W."/>
            <person name="Keightley P.D."/>
        </authorList>
    </citation>
    <scope>NUCLEOTIDE SEQUENCE</scope>
    <source>
        <strain evidence="3">CCAP 11/173</strain>
    </source>
</reference>
<accession>A0A836B5G8</accession>
<proteinExistence type="predicted"/>
<dbReference type="EMBL" id="JAEHOD010000018">
    <property type="protein sequence ID" value="KAG2448236.1"/>
    <property type="molecule type" value="Genomic_DNA"/>
</dbReference>
<name>A0A836B5G8_9CHLO</name>